<dbReference type="InterPro" id="IPR036388">
    <property type="entry name" value="WH-like_DNA-bd_sf"/>
</dbReference>
<feature type="binding site" evidence="13">
    <location>
        <position position="132"/>
    </location>
    <ligand>
        <name>Zn(2+)</name>
        <dbReference type="ChEBI" id="CHEBI:29105"/>
    </ligand>
</feature>
<keyword evidence="12 15" id="KW-0804">Transcription</keyword>
<evidence type="ECO:0000256" key="10">
    <source>
        <dbReference type="ARBA" id="ARBA00023015"/>
    </source>
</evidence>
<dbReference type="InterPro" id="IPR043135">
    <property type="entry name" value="Fur_C"/>
</dbReference>
<evidence type="ECO:0000256" key="1">
    <source>
        <dbReference type="ARBA" id="ARBA00004496"/>
    </source>
</evidence>
<dbReference type="AlphaFoldDB" id="A0A6L9MPS5"/>
<dbReference type="GO" id="GO:0000976">
    <property type="term" value="F:transcription cis-regulatory region binding"/>
    <property type="evidence" value="ECO:0007669"/>
    <property type="project" value="TreeGrafter"/>
</dbReference>
<evidence type="ECO:0000256" key="14">
    <source>
        <dbReference type="PIRSR" id="PIRSR602481-2"/>
    </source>
</evidence>
<keyword evidence="10 15" id="KW-0805">Transcription regulation</keyword>
<dbReference type="GO" id="GO:0008270">
    <property type="term" value="F:zinc ion binding"/>
    <property type="evidence" value="ECO:0007669"/>
    <property type="project" value="TreeGrafter"/>
</dbReference>
<dbReference type="FunFam" id="3.30.1490.190:FF:000001">
    <property type="entry name" value="Ferric uptake regulation protein"/>
    <property type="match status" value="1"/>
</dbReference>
<dbReference type="GO" id="GO:1900705">
    <property type="term" value="P:negative regulation of siderophore biosynthetic process"/>
    <property type="evidence" value="ECO:0007669"/>
    <property type="project" value="TreeGrafter"/>
</dbReference>
<dbReference type="GO" id="GO:0003700">
    <property type="term" value="F:DNA-binding transcription factor activity"/>
    <property type="evidence" value="ECO:0007669"/>
    <property type="project" value="UniProtKB-UniRule"/>
</dbReference>
<dbReference type="SUPFAM" id="SSF46785">
    <property type="entry name" value="Winged helix' DNA-binding domain"/>
    <property type="match status" value="1"/>
</dbReference>
<dbReference type="Pfam" id="PF01475">
    <property type="entry name" value="FUR"/>
    <property type="match status" value="1"/>
</dbReference>
<dbReference type="Gene3D" id="3.30.1490.190">
    <property type="match status" value="1"/>
</dbReference>
<proteinExistence type="inferred from homology"/>
<dbReference type="PANTHER" id="PTHR33202">
    <property type="entry name" value="ZINC UPTAKE REGULATION PROTEIN"/>
    <property type="match status" value="1"/>
</dbReference>
<keyword evidence="6 15" id="KW-0678">Repressor</keyword>
<feature type="binding site" evidence="13">
    <location>
        <position position="92"/>
    </location>
    <ligand>
        <name>Zn(2+)</name>
        <dbReference type="ChEBI" id="CHEBI:29105"/>
    </ligand>
</feature>
<evidence type="ECO:0000256" key="13">
    <source>
        <dbReference type="PIRSR" id="PIRSR602481-1"/>
    </source>
</evidence>
<dbReference type="PANTHER" id="PTHR33202:SF2">
    <property type="entry name" value="FERRIC UPTAKE REGULATION PROTEIN"/>
    <property type="match status" value="1"/>
</dbReference>
<feature type="binding site" evidence="14">
    <location>
        <position position="124"/>
    </location>
    <ligand>
        <name>Fe cation</name>
        <dbReference type="ChEBI" id="CHEBI:24875"/>
    </ligand>
</feature>
<sequence length="141" mass="16243">MDQNKELKRAGLKVTLPRLKILQILQDPNNQHISAEDVYKILIDQDEEIGLATVYRVLNQFDDAGILNRHHFEGGKSVFEISHKDHHDHLVCLKCGKVIEFEDDVIEQRQEMVAKQHNIKLTHHSLYLYGECTDGNCDAVD</sequence>
<evidence type="ECO:0000256" key="15">
    <source>
        <dbReference type="RuleBase" id="RU364037"/>
    </source>
</evidence>
<reference evidence="16 17" key="1">
    <citation type="submission" date="2020-01" db="EMBL/GenBank/DDBJ databases">
        <title>Genomes of bacteria type strains.</title>
        <authorList>
            <person name="Chen J."/>
            <person name="Zhu S."/>
            <person name="Yang J."/>
        </authorList>
    </citation>
    <scope>NUCLEOTIDE SEQUENCE [LARGE SCALE GENOMIC DNA]</scope>
    <source>
        <strain evidence="16 17">LMG 22958</strain>
    </source>
</reference>
<dbReference type="Gene3D" id="1.10.10.10">
    <property type="entry name" value="Winged helix-like DNA-binding domain superfamily/Winged helix DNA-binding domain"/>
    <property type="match status" value="1"/>
</dbReference>
<evidence type="ECO:0000256" key="6">
    <source>
        <dbReference type="ARBA" id="ARBA00022491"/>
    </source>
</evidence>
<protein>
    <recommendedName>
        <fullName evidence="4 15">Ferric uptake regulation protein</fullName>
    </recommendedName>
</protein>
<dbReference type="NCBIfam" id="NF006999">
    <property type="entry name" value="PRK09462.1"/>
    <property type="match status" value="1"/>
</dbReference>
<evidence type="ECO:0000256" key="12">
    <source>
        <dbReference type="ARBA" id="ARBA00023163"/>
    </source>
</evidence>
<evidence type="ECO:0000256" key="11">
    <source>
        <dbReference type="ARBA" id="ARBA00023125"/>
    </source>
</evidence>
<comment type="caution">
    <text evidence="16">The sequence shown here is derived from an EMBL/GenBank/DDBJ whole genome shotgun (WGS) entry which is preliminary data.</text>
</comment>
<evidence type="ECO:0000256" key="8">
    <source>
        <dbReference type="ARBA" id="ARBA00022833"/>
    </source>
</evidence>
<comment type="subcellular location">
    <subcellularLocation>
        <location evidence="1 15">Cytoplasm</location>
    </subcellularLocation>
</comment>
<comment type="cofactor">
    <cofactor evidence="14">
        <name>Mn(2+)</name>
        <dbReference type="ChEBI" id="CHEBI:29035"/>
    </cofactor>
    <cofactor evidence="14">
        <name>Fe(2+)</name>
        <dbReference type="ChEBI" id="CHEBI:29033"/>
    </cofactor>
    <text evidence="14">Binds 1 Mn(2+) or Fe(2+) ion per subunit.</text>
</comment>
<accession>A0A6L9MPS5</accession>
<comment type="cofactor">
    <cofactor evidence="13">
        <name>Zn(2+)</name>
        <dbReference type="ChEBI" id="CHEBI:29105"/>
    </cofactor>
    <text evidence="13">Binds 1 zinc ion per subunit.</text>
</comment>
<evidence type="ECO:0000256" key="3">
    <source>
        <dbReference type="ARBA" id="ARBA00011738"/>
    </source>
</evidence>
<comment type="subunit">
    <text evidence="3 15">Homodimer.</text>
</comment>
<dbReference type="RefSeq" id="WP_071979079.1">
    <property type="nucleotide sequence ID" value="NZ_JAAAWP010000001.1"/>
</dbReference>
<dbReference type="Proteomes" id="UP000478837">
    <property type="component" value="Unassembled WGS sequence"/>
</dbReference>
<gene>
    <name evidence="15 16" type="primary">fur</name>
    <name evidence="16" type="ORF">GTW09_01520</name>
</gene>
<keyword evidence="7 13" id="KW-0479">Metal-binding</keyword>
<feature type="binding site" evidence="14">
    <location>
        <position position="86"/>
    </location>
    <ligand>
        <name>Fe cation</name>
        <dbReference type="ChEBI" id="CHEBI:24875"/>
    </ligand>
</feature>
<evidence type="ECO:0000256" key="7">
    <source>
        <dbReference type="ARBA" id="ARBA00022723"/>
    </source>
</evidence>
<dbReference type="InterPro" id="IPR036390">
    <property type="entry name" value="WH_DNA-bd_sf"/>
</dbReference>
<keyword evidence="5 15" id="KW-0963">Cytoplasm</keyword>
<organism evidence="16 17">
    <name type="scientific">Alteromonas hispanica</name>
    <dbReference type="NCBI Taxonomy" id="315421"/>
    <lineage>
        <taxon>Bacteria</taxon>
        <taxon>Pseudomonadati</taxon>
        <taxon>Pseudomonadota</taxon>
        <taxon>Gammaproteobacteria</taxon>
        <taxon>Alteromonadales</taxon>
        <taxon>Alteromonadaceae</taxon>
        <taxon>Alteromonas/Salinimonas group</taxon>
        <taxon>Alteromonas</taxon>
    </lineage>
</organism>
<dbReference type="EMBL" id="JAAAWP010000001">
    <property type="protein sequence ID" value="NDW20212.1"/>
    <property type="molecule type" value="Genomic_DNA"/>
</dbReference>
<evidence type="ECO:0000313" key="17">
    <source>
        <dbReference type="Proteomes" id="UP000478837"/>
    </source>
</evidence>
<evidence type="ECO:0000256" key="5">
    <source>
        <dbReference type="ARBA" id="ARBA00022490"/>
    </source>
</evidence>
<feature type="binding site" evidence="14">
    <location>
        <position position="88"/>
    </location>
    <ligand>
        <name>Fe cation</name>
        <dbReference type="ChEBI" id="CHEBI:24875"/>
    </ligand>
</feature>
<dbReference type="FunFam" id="1.10.10.10:FF:000007">
    <property type="entry name" value="Ferric uptake regulation protein"/>
    <property type="match status" value="1"/>
</dbReference>
<name>A0A6L9MPS5_9ALTE</name>
<feature type="binding site" evidence="14">
    <location>
        <position position="107"/>
    </location>
    <ligand>
        <name>Fe cation</name>
        <dbReference type="ChEBI" id="CHEBI:24875"/>
    </ligand>
</feature>
<evidence type="ECO:0000256" key="4">
    <source>
        <dbReference type="ARBA" id="ARBA00020910"/>
    </source>
</evidence>
<dbReference type="GO" id="GO:0045892">
    <property type="term" value="P:negative regulation of DNA-templated transcription"/>
    <property type="evidence" value="ECO:0007669"/>
    <property type="project" value="TreeGrafter"/>
</dbReference>
<evidence type="ECO:0000256" key="9">
    <source>
        <dbReference type="ARBA" id="ARBA00023004"/>
    </source>
</evidence>
<evidence type="ECO:0000256" key="2">
    <source>
        <dbReference type="ARBA" id="ARBA00007957"/>
    </source>
</evidence>
<dbReference type="GO" id="GO:0005829">
    <property type="term" value="C:cytosol"/>
    <property type="evidence" value="ECO:0007669"/>
    <property type="project" value="TreeGrafter"/>
</dbReference>
<keyword evidence="11 15" id="KW-0238">DNA-binding</keyword>
<dbReference type="CDD" id="cd07153">
    <property type="entry name" value="Fur_like"/>
    <property type="match status" value="1"/>
</dbReference>
<evidence type="ECO:0000313" key="16">
    <source>
        <dbReference type="EMBL" id="NDW20212.1"/>
    </source>
</evidence>
<comment type="similarity">
    <text evidence="2 15">Belongs to the Fur family.</text>
</comment>
<keyword evidence="17" id="KW-1185">Reference proteome</keyword>
<keyword evidence="8 13" id="KW-0862">Zinc</keyword>
<dbReference type="InterPro" id="IPR002481">
    <property type="entry name" value="FUR"/>
</dbReference>
<keyword evidence="9 14" id="KW-0408">Iron</keyword>
<feature type="binding site" evidence="13">
    <location>
        <position position="95"/>
    </location>
    <ligand>
        <name>Zn(2+)</name>
        <dbReference type="ChEBI" id="CHEBI:29105"/>
    </ligand>
</feature>